<protein>
    <submittedName>
        <fullName evidence="1">Uncharacterized protein</fullName>
    </submittedName>
</protein>
<name>Q56X63_ARATH</name>
<reference evidence="1" key="1">
    <citation type="submission" date="2005-03" db="EMBL/GenBank/DDBJ databases">
        <title>Large-scale analysis of RIKEN Arabidopsis full-length (RAFL) cDNAs.</title>
        <authorList>
            <person name="Totoki Y."/>
            <person name="Seki M."/>
            <person name="Ishida J."/>
            <person name="Nakajima M."/>
            <person name="Enju A."/>
            <person name="Kamiya A."/>
            <person name="Narusaka M."/>
            <person name="Shin-i T."/>
            <person name="Nakagawa M."/>
            <person name="Sakamoto N."/>
            <person name="Oishi K."/>
            <person name="Kohara Y."/>
            <person name="Kobayashi M."/>
            <person name="Toyoda A."/>
            <person name="Sakaki Y."/>
            <person name="Sakurai T."/>
            <person name="Iida K."/>
            <person name="Akiyama K."/>
            <person name="Satou M."/>
            <person name="Toyoda T."/>
            <person name="Konagaya A."/>
            <person name="Carninci P."/>
            <person name="Kawai J."/>
            <person name="Hayashizaki Y."/>
            <person name="Shinozaki K."/>
        </authorList>
    </citation>
    <scope>NUCLEOTIDE SEQUENCE</scope>
</reference>
<accession>Q56X63</accession>
<sequence>MPQVHLVTRSDPTRVFFSSPSVYSLIPLHAFVSLRFKNIESY</sequence>
<dbReference type="EMBL" id="AK221814">
    <property type="protein sequence ID" value="BAD94005.1"/>
    <property type="molecule type" value="mRNA"/>
</dbReference>
<dbReference type="AlphaFoldDB" id="Q56X63"/>
<proteinExistence type="evidence at transcript level"/>
<organism evidence="1">
    <name type="scientific">Arabidopsis thaliana</name>
    <name type="common">Mouse-ear cress</name>
    <dbReference type="NCBI Taxonomy" id="3702"/>
    <lineage>
        <taxon>Eukaryota</taxon>
        <taxon>Viridiplantae</taxon>
        <taxon>Streptophyta</taxon>
        <taxon>Embryophyta</taxon>
        <taxon>Tracheophyta</taxon>
        <taxon>Spermatophyta</taxon>
        <taxon>Magnoliopsida</taxon>
        <taxon>eudicotyledons</taxon>
        <taxon>Gunneridae</taxon>
        <taxon>Pentapetalae</taxon>
        <taxon>rosids</taxon>
        <taxon>malvids</taxon>
        <taxon>Brassicales</taxon>
        <taxon>Brassicaceae</taxon>
        <taxon>Camelineae</taxon>
        <taxon>Arabidopsis</taxon>
    </lineage>
</organism>
<evidence type="ECO:0000313" key="1">
    <source>
        <dbReference type="EMBL" id="BAD94005.1"/>
    </source>
</evidence>